<dbReference type="PANTHER" id="PTHR33446">
    <property type="entry name" value="PROTEIN TONB-RELATED"/>
    <property type="match status" value="1"/>
</dbReference>
<accession>A0A3P1B6G9</accession>
<feature type="domain" description="TonB C-terminal" evidence="2">
    <location>
        <begin position="161"/>
        <end position="234"/>
    </location>
</feature>
<dbReference type="Pfam" id="PF03544">
    <property type="entry name" value="TonB_C"/>
    <property type="match status" value="1"/>
</dbReference>
<dbReference type="OrthoDB" id="1522859at2"/>
<evidence type="ECO:0000313" key="3">
    <source>
        <dbReference type="EMBL" id="RRA96696.1"/>
    </source>
</evidence>
<comment type="caution">
    <text evidence="3">The sequence shown here is derived from an EMBL/GenBank/DDBJ whole genome shotgun (WGS) entry which is preliminary data.</text>
</comment>
<feature type="signal peptide" evidence="1">
    <location>
        <begin position="1"/>
        <end position="19"/>
    </location>
</feature>
<evidence type="ECO:0000256" key="1">
    <source>
        <dbReference type="SAM" id="SignalP"/>
    </source>
</evidence>
<dbReference type="SUPFAM" id="SSF74653">
    <property type="entry name" value="TolA/TonB C-terminal domain"/>
    <property type="match status" value="1"/>
</dbReference>
<sequence length="238" mass="27495">MKNSLVIVIAFLIGLQLTAQELTVTEDKIHSFVQEKASPINGFEDFYQAFAAEFDLNAAVLKQDEVTFKVKLVIEKDGSFSNIQFLGDDYGYKEETKRVLYLMPYWKPAKHKDTIVRSYFTLPIKLKKPTEPILSKNTVVETKKAEPKEGLAVFMNDFVKQFKYDKKAVKKAKEFSFRLVFYIEKDGSLTDIQVIEDEFNVGQDAVRIMKLMPSWNPAMHNGYIVRSRFTIPIKIRVN</sequence>
<feature type="chain" id="PRO_5018143067" description="TonB C-terminal domain-containing protein" evidence="1">
    <location>
        <begin position="20"/>
        <end position="238"/>
    </location>
</feature>
<gene>
    <name evidence="3" type="ORF">EG242_01260</name>
</gene>
<dbReference type="GO" id="GO:0031992">
    <property type="term" value="F:energy transducer activity"/>
    <property type="evidence" value="ECO:0007669"/>
    <property type="project" value="TreeGrafter"/>
</dbReference>
<dbReference type="InterPro" id="IPR051045">
    <property type="entry name" value="TonB-dependent_transducer"/>
</dbReference>
<reference evidence="3 4" key="1">
    <citation type="submission" date="2018-11" db="EMBL/GenBank/DDBJ databases">
        <title>Flavobacterium sp. nov., YIM 102796 draft genome.</title>
        <authorList>
            <person name="Li G."/>
            <person name="Jiang Y."/>
        </authorList>
    </citation>
    <scope>NUCLEOTIDE SEQUENCE [LARGE SCALE GENOMIC DNA]</scope>
    <source>
        <strain evidence="3 4">YIM 102796</strain>
    </source>
</reference>
<dbReference type="Gene3D" id="3.30.1150.10">
    <property type="match status" value="1"/>
</dbReference>
<dbReference type="PANTHER" id="PTHR33446:SF2">
    <property type="entry name" value="PROTEIN TONB"/>
    <property type="match status" value="1"/>
</dbReference>
<name>A0A3P1B6G9_9FLAO</name>
<protein>
    <recommendedName>
        <fullName evidence="2">TonB C-terminal domain-containing protein</fullName>
    </recommendedName>
</protein>
<dbReference type="RefSeq" id="WP_124898110.1">
    <property type="nucleotide sequence ID" value="NZ_RQTJ01000002.1"/>
</dbReference>
<organism evidence="3 4">
    <name type="scientific">Paenimyroides viscosum</name>
    <dbReference type="NCBI Taxonomy" id="2488729"/>
    <lineage>
        <taxon>Bacteria</taxon>
        <taxon>Pseudomonadati</taxon>
        <taxon>Bacteroidota</taxon>
        <taxon>Flavobacteriia</taxon>
        <taxon>Flavobacteriales</taxon>
        <taxon>Flavobacteriaceae</taxon>
        <taxon>Paenimyroides</taxon>
    </lineage>
</organism>
<keyword evidence="1" id="KW-0732">Signal</keyword>
<dbReference type="GO" id="GO:0055085">
    <property type="term" value="P:transmembrane transport"/>
    <property type="evidence" value="ECO:0007669"/>
    <property type="project" value="InterPro"/>
</dbReference>
<dbReference type="GO" id="GO:0098797">
    <property type="term" value="C:plasma membrane protein complex"/>
    <property type="evidence" value="ECO:0007669"/>
    <property type="project" value="TreeGrafter"/>
</dbReference>
<evidence type="ECO:0000313" key="4">
    <source>
        <dbReference type="Proteomes" id="UP000268372"/>
    </source>
</evidence>
<dbReference type="Proteomes" id="UP000268372">
    <property type="component" value="Unassembled WGS sequence"/>
</dbReference>
<dbReference type="EMBL" id="RQTJ01000002">
    <property type="protein sequence ID" value="RRA96696.1"/>
    <property type="molecule type" value="Genomic_DNA"/>
</dbReference>
<keyword evidence="4" id="KW-1185">Reference proteome</keyword>
<dbReference type="InterPro" id="IPR037682">
    <property type="entry name" value="TonB_C"/>
</dbReference>
<proteinExistence type="predicted"/>
<dbReference type="AlphaFoldDB" id="A0A3P1B6G9"/>
<evidence type="ECO:0000259" key="2">
    <source>
        <dbReference type="Pfam" id="PF03544"/>
    </source>
</evidence>